<keyword evidence="2 4" id="KW-0813">Transport</keyword>
<comment type="caution">
    <text evidence="6">The sequence shown here is derived from an EMBL/GenBank/DDBJ whole genome shotgun (WGS) entry which is preliminary data.</text>
</comment>
<dbReference type="Pfam" id="PF12849">
    <property type="entry name" value="PBP_like_2"/>
    <property type="match status" value="1"/>
</dbReference>
<keyword evidence="4" id="KW-0592">Phosphate transport</keyword>
<evidence type="ECO:0000313" key="6">
    <source>
        <dbReference type="EMBL" id="GLI95362.1"/>
    </source>
</evidence>
<dbReference type="InterPro" id="IPR011862">
    <property type="entry name" value="Phos-bd"/>
</dbReference>
<evidence type="ECO:0000256" key="2">
    <source>
        <dbReference type="ARBA" id="ARBA00022448"/>
    </source>
</evidence>
<dbReference type="RefSeq" id="WP_281806146.1">
    <property type="nucleotide sequence ID" value="NZ_BSEC01000003.1"/>
</dbReference>
<dbReference type="GO" id="GO:0005576">
    <property type="term" value="C:extracellular region"/>
    <property type="evidence" value="ECO:0007669"/>
    <property type="project" value="UniProtKB-SubCell"/>
</dbReference>
<evidence type="ECO:0000256" key="4">
    <source>
        <dbReference type="RuleBase" id="RU367119"/>
    </source>
</evidence>
<dbReference type="CDD" id="cd13653">
    <property type="entry name" value="PBP2_phosphate_like_1"/>
    <property type="match status" value="1"/>
</dbReference>
<keyword evidence="4" id="KW-0964">Secreted</keyword>
<dbReference type="GO" id="GO:0006817">
    <property type="term" value="P:phosphate ion transport"/>
    <property type="evidence" value="ECO:0007669"/>
    <property type="project" value="UniProtKB-UniRule"/>
</dbReference>
<reference evidence="6" key="1">
    <citation type="journal article" date="2023" name="Int. J. Syst. Evol. Microbiol.">
        <title>Methylocystis iwaonis sp. nov., a type II methane-oxidizing bacterium from surface soil of a rice paddy field in Japan, and emended description of the genus Methylocystis (ex Whittenbury et al. 1970) Bowman et al. 1993.</title>
        <authorList>
            <person name="Kaise H."/>
            <person name="Sawadogo J.B."/>
            <person name="Alam M.S."/>
            <person name="Ueno C."/>
            <person name="Dianou D."/>
            <person name="Shinjo R."/>
            <person name="Asakawa S."/>
        </authorList>
    </citation>
    <scope>NUCLEOTIDE SEQUENCE</scope>
    <source>
        <strain evidence="6">LMG27198</strain>
    </source>
</reference>
<gene>
    <name evidence="6" type="primary">pstS_2</name>
    <name evidence="6" type="ORF">LMG27198_43540</name>
</gene>
<evidence type="ECO:0000259" key="5">
    <source>
        <dbReference type="Pfam" id="PF12849"/>
    </source>
</evidence>
<dbReference type="GO" id="GO:0042301">
    <property type="term" value="F:phosphate ion binding"/>
    <property type="evidence" value="ECO:0007669"/>
    <property type="project" value="UniProtKB-UniRule"/>
</dbReference>
<dbReference type="PANTHER" id="PTHR30570:SF6">
    <property type="entry name" value="PHOSPHATE-BINDING PROTEIN PSTS"/>
    <property type="match status" value="1"/>
</dbReference>
<accession>A0A9W6LUA7</accession>
<dbReference type="Proteomes" id="UP001144323">
    <property type="component" value="Unassembled WGS sequence"/>
</dbReference>
<dbReference type="InterPro" id="IPR024370">
    <property type="entry name" value="PBP_domain"/>
</dbReference>
<keyword evidence="3" id="KW-0732">Signal</keyword>
<dbReference type="AlphaFoldDB" id="A0A9W6LUA7"/>
<protein>
    <recommendedName>
        <fullName evidence="4">Phosphate-binding protein</fullName>
    </recommendedName>
</protein>
<dbReference type="InterPro" id="IPR050811">
    <property type="entry name" value="Phosphate_ABC_transporter"/>
</dbReference>
<dbReference type="PANTHER" id="PTHR30570">
    <property type="entry name" value="PERIPLASMIC PHOSPHATE BINDING COMPONENT OF PHOSPHATE ABC TRANSPORTER"/>
    <property type="match status" value="1"/>
</dbReference>
<dbReference type="SUPFAM" id="SSF53850">
    <property type="entry name" value="Periplasmic binding protein-like II"/>
    <property type="match status" value="1"/>
</dbReference>
<sequence length="324" mass="35227">MKRILATVIAFCVFTLNGAFSFDLELSAYKPLGALSGKLKSVGSDTLLHEMELWAEGFISIYSGVEIEIEGKGSNTAPPALLAGESQLAPMSRQMTPDEIASFETKYGYKPTGVLVAVDALAIYVNKDNPISCLTMEQVERIFAADPKSGGGKSIHSWGELGLTGEWAKRPIALYSRNALSGTHKYFRQNALAGGDFKPETHMEPGSEALVRAVADDVSAVGYSGIGYRTEGVRAVPIAVGEGKKCYDTSFENAYTRKYPLARGLYVYLLKNPKSPLDTLSGEFVKYILSRDGQMQAKKGGYYPITRNIREHELTRLGLLASAN</sequence>
<evidence type="ECO:0000256" key="1">
    <source>
        <dbReference type="ARBA" id="ARBA00008725"/>
    </source>
</evidence>
<proteinExistence type="inferred from homology"/>
<dbReference type="NCBIfam" id="TIGR02136">
    <property type="entry name" value="ptsS_2"/>
    <property type="match status" value="1"/>
</dbReference>
<dbReference type="GO" id="GO:0042597">
    <property type="term" value="C:periplasmic space"/>
    <property type="evidence" value="ECO:0007669"/>
    <property type="project" value="UniProtKB-SubCell"/>
</dbReference>
<organism evidence="6 7">
    <name type="scientific">Methylocystis echinoides</name>
    <dbReference type="NCBI Taxonomy" id="29468"/>
    <lineage>
        <taxon>Bacteria</taxon>
        <taxon>Pseudomonadati</taxon>
        <taxon>Pseudomonadota</taxon>
        <taxon>Alphaproteobacteria</taxon>
        <taxon>Hyphomicrobiales</taxon>
        <taxon>Methylocystaceae</taxon>
        <taxon>Methylocystis</taxon>
    </lineage>
</organism>
<dbReference type="Gene3D" id="3.40.190.10">
    <property type="entry name" value="Periplasmic binding protein-like II"/>
    <property type="match status" value="2"/>
</dbReference>
<comment type="function">
    <text evidence="4">Involved in the system for phosphate transport across the cytoplasmic membrane.</text>
</comment>
<keyword evidence="7" id="KW-1185">Reference proteome</keyword>
<evidence type="ECO:0000256" key="3">
    <source>
        <dbReference type="ARBA" id="ARBA00022729"/>
    </source>
</evidence>
<comment type="similarity">
    <text evidence="1 4">Belongs to the PstS family.</text>
</comment>
<feature type="domain" description="PBP" evidence="5">
    <location>
        <begin position="36"/>
        <end position="291"/>
    </location>
</feature>
<comment type="subcellular location">
    <subcellularLocation>
        <location evidence="4">Periplasm</location>
    </subcellularLocation>
    <subcellularLocation>
        <location evidence="4">Secreted</location>
    </subcellularLocation>
</comment>
<keyword evidence="4" id="KW-0574">Periplasm</keyword>
<dbReference type="GO" id="GO:0007155">
    <property type="term" value="P:cell adhesion"/>
    <property type="evidence" value="ECO:0007669"/>
    <property type="project" value="UniProtKB-UniRule"/>
</dbReference>
<evidence type="ECO:0000313" key="7">
    <source>
        <dbReference type="Proteomes" id="UP001144323"/>
    </source>
</evidence>
<dbReference type="EMBL" id="BSEC01000003">
    <property type="protein sequence ID" value="GLI95362.1"/>
    <property type="molecule type" value="Genomic_DNA"/>
</dbReference>
<name>A0A9W6LUA7_9HYPH</name>